<organism evidence="2 3">
    <name type="scientific">Candidatus Promineifilum breve</name>
    <dbReference type="NCBI Taxonomy" id="1806508"/>
    <lineage>
        <taxon>Bacteria</taxon>
        <taxon>Bacillati</taxon>
        <taxon>Chloroflexota</taxon>
        <taxon>Ardenticatenia</taxon>
        <taxon>Candidatus Promineifilales</taxon>
        <taxon>Candidatus Promineifilaceae</taxon>
        <taxon>Candidatus Promineifilum</taxon>
    </lineage>
</organism>
<dbReference type="Proteomes" id="UP000215027">
    <property type="component" value="Chromosome II"/>
</dbReference>
<reference evidence="2" key="1">
    <citation type="submission" date="2016-01" db="EMBL/GenBank/DDBJ databases">
        <authorList>
            <person name="Mcilroy J.S."/>
            <person name="Karst M S."/>
            <person name="Albertsen M."/>
        </authorList>
    </citation>
    <scope>NUCLEOTIDE SEQUENCE</scope>
    <source>
        <strain evidence="2">Cfx-K</strain>
    </source>
</reference>
<dbReference type="SUPFAM" id="SSF53300">
    <property type="entry name" value="vWA-like"/>
    <property type="match status" value="1"/>
</dbReference>
<dbReference type="PROSITE" id="PS50234">
    <property type="entry name" value="VWFA"/>
    <property type="match status" value="1"/>
</dbReference>
<gene>
    <name evidence="2" type="ORF">CFX0092_B0348</name>
</gene>
<dbReference type="SMART" id="SM00327">
    <property type="entry name" value="VWA"/>
    <property type="match status" value="1"/>
</dbReference>
<dbReference type="OrthoDB" id="6059150at2"/>
<dbReference type="InterPro" id="IPR043504">
    <property type="entry name" value="Peptidase_S1_PA_chymotrypsin"/>
</dbReference>
<dbReference type="SUPFAM" id="SSF50494">
    <property type="entry name" value="Trypsin-like serine proteases"/>
    <property type="match status" value="1"/>
</dbReference>
<feature type="domain" description="VWFA" evidence="1">
    <location>
        <begin position="368"/>
        <end position="554"/>
    </location>
</feature>
<dbReference type="PANTHER" id="PTHR10579">
    <property type="entry name" value="CALCIUM-ACTIVATED CHLORIDE CHANNEL REGULATOR"/>
    <property type="match status" value="1"/>
</dbReference>
<evidence type="ECO:0000259" key="1">
    <source>
        <dbReference type="PROSITE" id="PS50234"/>
    </source>
</evidence>
<proteinExistence type="predicted"/>
<name>A0A160T7D4_9CHLR</name>
<accession>A0A160T7D4</accession>
<dbReference type="Pfam" id="PF13519">
    <property type="entry name" value="VWA_2"/>
    <property type="match status" value="1"/>
</dbReference>
<dbReference type="InterPro" id="IPR051266">
    <property type="entry name" value="CLCR"/>
</dbReference>
<evidence type="ECO:0000313" key="2">
    <source>
        <dbReference type="EMBL" id="CUS05882.1"/>
    </source>
</evidence>
<dbReference type="Gene3D" id="3.40.50.410">
    <property type="entry name" value="von Willebrand factor, type A domain"/>
    <property type="match status" value="1"/>
</dbReference>
<dbReference type="Pfam" id="PF13365">
    <property type="entry name" value="Trypsin_2"/>
    <property type="match status" value="1"/>
</dbReference>
<dbReference type="InterPro" id="IPR002035">
    <property type="entry name" value="VWF_A"/>
</dbReference>
<dbReference type="AlphaFoldDB" id="A0A160T7D4"/>
<keyword evidence="3" id="KW-1185">Reference proteome</keyword>
<sequence length="985" mass="102779">MTHNLGRLILDGRTFDQAGGLNLTPAAGARFLILHIDAINLSGGAQVTVDLGYGTDVFSAGAGDNFWTRPIDVAAVNPVPLRISGGNGSARLRAIGIGEATTTGSPGTPCGSRSNPDMFLHDATYLEPDYETRLRCHNPFQWQNAAVSLPGIPDAVRQRVMAATGIIVVIHEGHVSSCTGTLIAPDLFVTARHCLNDPSGEDVRSGSVTFDYHTDAAGGRPPGHATRFFKVMGEVRSGGPPTGSQPGSSIDWVIVRLDAAPGALPAPLEMRATALMNGETIFTMHHPGGAAKKTQAGIHSGGTSITNFDYAGGSSGSALFDVNGRLVRGPLSIGGSCASPGACSVTYAPIEPVRAALGTPPPPPVPMDVMVVFDRSGSMAAAAPPAGRSKLDEAQDAAALFVRLVRDGQGDRLGLVTFSSIADFVRHPQAAAAAKPLLVGPPPFTSGDIGATTAGGATSIGAGLGNALLAFPSGTPNGRAILLLSDGLQNTPPMIEEIEGALGATRLSVVGFGSDAEIDGPLLSRVARQHGGDFTRAIDGLSLRKFFGLNFGNIFEAGALGDPEHILKGSQRESEPHRFHVCGEERFTLVLGWDDPATPLQANIRTPAGNAVNQKLIEIEYGRSWAFYRVPLPHNGERDGEWWFTVSRAPIITVAGGEAESDVNAQQDGPRDVRYFYLILCDGGPKLTQLGGPRRVYTGDAIDPRVGLHYPNGTTPRPATVELTITGPQVALGQLVSAAGLRPPDVAADAVGAFRATLQAIAREAGGALPVGRSSITVPLFDDGDHDDGAMEPDGIYNHRLTDLTKVEGTYEFRAVATFGEGCRATREAHWSIHVEPGIDPGCTKVTLVDISEQPGGRQGTLVICPCDRYGNPLGPGRGDTFTVTPWPGVTIDGGLRDRGDGCYSVPVSWDPAVVNEPGVVVGQPDRPPVVVSPTGGGPGRPCPPCDDAAEKLLDCLGLPGVDVKRARIKSVNVEIDLDDCGCGK</sequence>
<protein>
    <submittedName>
        <fullName evidence="2">von Willebrand factor type A</fullName>
    </submittedName>
</protein>
<dbReference type="Gene3D" id="2.40.10.10">
    <property type="entry name" value="Trypsin-like serine proteases"/>
    <property type="match status" value="2"/>
</dbReference>
<dbReference type="EMBL" id="LN890656">
    <property type="protein sequence ID" value="CUS05882.1"/>
    <property type="molecule type" value="Genomic_DNA"/>
</dbReference>
<dbReference type="RefSeq" id="WP_095045232.1">
    <property type="nucleotide sequence ID" value="NZ_LN890656.1"/>
</dbReference>
<dbReference type="KEGG" id="pbf:CFX0092_B0348"/>
<dbReference type="InterPro" id="IPR009003">
    <property type="entry name" value="Peptidase_S1_PA"/>
</dbReference>
<evidence type="ECO:0000313" key="3">
    <source>
        <dbReference type="Proteomes" id="UP000215027"/>
    </source>
</evidence>
<dbReference type="PANTHER" id="PTHR10579:SF43">
    <property type="entry name" value="ZINC FINGER (C3HC4-TYPE RING FINGER) FAMILY PROTEIN"/>
    <property type="match status" value="1"/>
</dbReference>
<dbReference type="InterPro" id="IPR036465">
    <property type="entry name" value="vWFA_dom_sf"/>
</dbReference>